<feature type="domain" description="EAL" evidence="3">
    <location>
        <begin position="593"/>
        <end position="843"/>
    </location>
</feature>
<dbReference type="Gene3D" id="3.20.20.450">
    <property type="entry name" value="EAL domain"/>
    <property type="match status" value="1"/>
</dbReference>
<comment type="caution">
    <text evidence="5">The sequence shown here is derived from an EMBL/GenBank/DDBJ whole genome shotgun (WGS) entry which is preliminary data.</text>
</comment>
<dbReference type="InterPro" id="IPR035965">
    <property type="entry name" value="PAS-like_dom_sf"/>
</dbReference>
<dbReference type="SMART" id="SM00052">
    <property type="entry name" value="EAL"/>
    <property type="match status" value="1"/>
</dbReference>
<dbReference type="AlphaFoldDB" id="A0A138AWV5"/>
<dbReference type="Pfam" id="PF00990">
    <property type="entry name" value="GGDEF"/>
    <property type="match status" value="1"/>
</dbReference>
<feature type="domain" description="PAS" evidence="1">
    <location>
        <begin position="159"/>
        <end position="236"/>
    </location>
</feature>
<dbReference type="SMART" id="SM00267">
    <property type="entry name" value="GGDEF"/>
    <property type="match status" value="1"/>
</dbReference>
<dbReference type="Pfam" id="PF00563">
    <property type="entry name" value="EAL"/>
    <property type="match status" value="1"/>
</dbReference>
<dbReference type="InterPro" id="IPR035919">
    <property type="entry name" value="EAL_sf"/>
</dbReference>
<dbReference type="SUPFAM" id="SSF55073">
    <property type="entry name" value="Nucleotide cyclase"/>
    <property type="match status" value="1"/>
</dbReference>
<dbReference type="Pfam" id="PF08447">
    <property type="entry name" value="PAS_3"/>
    <property type="match status" value="1"/>
</dbReference>
<feature type="domain" description="PAS" evidence="1">
    <location>
        <begin position="283"/>
        <end position="355"/>
    </location>
</feature>
<dbReference type="InterPro" id="IPR013656">
    <property type="entry name" value="PAS_4"/>
</dbReference>
<dbReference type="RefSeq" id="WP_068569537.1">
    <property type="nucleotide sequence ID" value="NZ_LSRF01000001.1"/>
</dbReference>
<dbReference type="Gene3D" id="3.30.450.20">
    <property type="entry name" value="PAS domain"/>
    <property type="match status" value="3"/>
</dbReference>
<gene>
    <name evidence="5" type="ORF">AXK60_03385</name>
</gene>
<dbReference type="EMBL" id="LSRF01000001">
    <property type="protein sequence ID" value="KXP14925.1"/>
    <property type="molecule type" value="Genomic_DNA"/>
</dbReference>
<dbReference type="PROSITE" id="PS50887">
    <property type="entry name" value="GGDEF"/>
    <property type="match status" value="1"/>
</dbReference>
<dbReference type="Pfam" id="PF13426">
    <property type="entry name" value="PAS_9"/>
    <property type="match status" value="1"/>
</dbReference>
<evidence type="ECO:0000313" key="5">
    <source>
        <dbReference type="EMBL" id="KXP14925.1"/>
    </source>
</evidence>
<dbReference type="Gene3D" id="3.30.70.270">
    <property type="match status" value="1"/>
</dbReference>
<feature type="domain" description="PAC" evidence="2">
    <location>
        <begin position="359"/>
        <end position="412"/>
    </location>
</feature>
<dbReference type="Proteomes" id="UP000070258">
    <property type="component" value="Unassembled WGS sequence"/>
</dbReference>
<sequence length="844" mass="93063">MSADSVNRTPATPPRPPWDADIARAFIDRSSDGFFVHDEDGLLIEVNDAGCASTGYTRDELLHMHLLDVVQVSAEEAGRNLDRARGGASLVIPAMMRRKDGSDYPVEVHLLYLTLDGRPVVAGITRDITARVASDQAMDEARRRLEERVIESRSSSQRATELLQAVIDTAPDLVYIKDRAGRYQYVNAAVAGLMGVRAQDAVGHDDTVLFAAIAETLMATDRTIMETGIGHEVEEYVEVDGTRRTYLSNKAPYRDGTGEIVGLIGISRDITTSRRDQALLRRAEQRWQFAIDGAGDGIWDRDLTTESVFYSERWKTMLGYALDEVDDTVEAWQQRVHPDDVATCTAVMRPVLRGEIEEFSFEHRMAAKNGEWRWISARGRVMESRPDGTPTRLIGTHTDITDRKRAEEEIRVLNRRLRWRADHDDLTGLLGRASFIERATVVVGERRLDGDALAVLWIDLDSFKRINDSLGHKVGDQVLQLVAQRLLDASLPSDLVARLGGDEFVVLRPRTDAADRSEDWAERVRVAMAESVDVDGLQLSVTCSIGLVESPATDDGITQLLIDGDLALLQAKRDGRNRIVRHSAGLRAPQQKRLALVTHVRERIDAGDVIVRYQPIVDLATGAMVGAEALTRIVGPGGEELAPGDFLPHLEALGLLPNLARLVLQRACADFAAAPELGWVSVNLASEDLADPLLPHVVERALKSSGLAPDRLILEINERVVPERHVLAATHRLVELGVRIALDDFGTGWSSLAQLRYLDLALVKIDRSVVVASTGHDDPQLEAMLDAAIAMARALRLDVIAEGVETAEESAALASAGAHFAQGFLWSRAVDREELGRWRTRALR</sequence>
<dbReference type="STRING" id="239498.AXK60_03385"/>
<reference evidence="6" key="1">
    <citation type="submission" date="2016-02" db="EMBL/GenBank/DDBJ databases">
        <authorList>
            <person name="Wen L."/>
            <person name="He K."/>
            <person name="Yang H."/>
        </authorList>
    </citation>
    <scope>NUCLEOTIDE SEQUENCE [LARGE SCALE GENOMIC DNA]</scope>
    <source>
        <strain evidence="6">JCM 15929</strain>
    </source>
</reference>
<dbReference type="PROSITE" id="PS50112">
    <property type="entry name" value="PAS"/>
    <property type="match status" value="3"/>
</dbReference>
<dbReference type="PANTHER" id="PTHR44757:SF2">
    <property type="entry name" value="BIOFILM ARCHITECTURE MAINTENANCE PROTEIN MBAA"/>
    <property type="match status" value="1"/>
</dbReference>
<dbReference type="PANTHER" id="PTHR44757">
    <property type="entry name" value="DIGUANYLATE CYCLASE DGCP"/>
    <property type="match status" value="1"/>
</dbReference>
<dbReference type="CDD" id="cd01948">
    <property type="entry name" value="EAL"/>
    <property type="match status" value="1"/>
</dbReference>
<proteinExistence type="predicted"/>
<feature type="domain" description="PAS" evidence="1">
    <location>
        <begin position="19"/>
        <end position="67"/>
    </location>
</feature>
<dbReference type="InterPro" id="IPR052155">
    <property type="entry name" value="Biofilm_reg_signaling"/>
</dbReference>
<dbReference type="CDD" id="cd01949">
    <property type="entry name" value="GGDEF"/>
    <property type="match status" value="1"/>
</dbReference>
<dbReference type="InterPro" id="IPR000014">
    <property type="entry name" value="PAS"/>
</dbReference>
<evidence type="ECO:0008006" key="7">
    <source>
        <dbReference type="Google" id="ProtNLM"/>
    </source>
</evidence>
<dbReference type="PROSITE" id="PS50883">
    <property type="entry name" value="EAL"/>
    <property type="match status" value="1"/>
</dbReference>
<dbReference type="InterPro" id="IPR001633">
    <property type="entry name" value="EAL_dom"/>
</dbReference>
<accession>A0A138AWV5</accession>
<feature type="domain" description="PAC" evidence="2">
    <location>
        <begin position="229"/>
        <end position="282"/>
    </location>
</feature>
<dbReference type="SMART" id="SM00086">
    <property type="entry name" value="PAC"/>
    <property type="match status" value="3"/>
</dbReference>
<dbReference type="InterPro" id="IPR001610">
    <property type="entry name" value="PAC"/>
</dbReference>
<dbReference type="CDD" id="cd00130">
    <property type="entry name" value="PAS"/>
    <property type="match status" value="3"/>
</dbReference>
<dbReference type="InterPro" id="IPR043128">
    <property type="entry name" value="Rev_trsase/Diguanyl_cyclase"/>
</dbReference>
<dbReference type="PROSITE" id="PS50113">
    <property type="entry name" value="PAC"/>
    <property type="match status" value="2"/>
</dbReference>
<feature type="domain" description="GGDEF" evidence="4">
    <location>
        <begin position="451"/>
        <end position="584"/>
    </location>
</feature>
<evidence type="ECO:0000313" key="6">
    <source>
        <dbReference type="Proteomes" id="UP000070258"/>
    </source>
</evidence>
<dbReference type="InterPro" id="IPR000160">
    <property type="entry name" value="GGDEF_dom"/>
</dbReference>
<dbReference type="InterPro" id="IPR000700">
    <property type="entry name" value="PAS-assoc_C"/>
</dbReference>
<organism evidence="5 6">
    <name type="scientific">Tsukamurella pseudospumae</name>
    <dbReference type="NCBI Taxonomy" id="239498"/>
    <lineage>
        <taxon>Bacteria</taxon>
        <taxon>Bacillati</taxon>
        <taxon>Actinomycetota</taxon>
        <taxon>Actinomycetes</taxon>
        <taxon>Mycobacteriales</taxon>
        <taxon>Tsukamurellaceae</taxon>
        <taxon>Tsukamurella</taxon>
    </lineage>
</organism>
<evidence type="ECO:0000259" key="3">
    <source>
        <dbReference type="PROSITE" id="PS50883"/>
    </source>
</evidence>
<dbReference type="SUPFAM" id="SSF141868">
    <property type="entry name" value="EAL domain-like"/>
    <property type="match status" value="1"/>
</dbReference>
<evidence type="ECO:0000259" key="1">
    <source>
        <dbReference type="PROSITE" id="PS50112"/>
    </source>
</evidence>
<evidence type="ECO:0000259" key="2">
    <source>
        <dbReference type="PROSITE" id="PS50113"/>
    </source>
</evidence>
<name>A0A138AWV5_9ACTN</name>
<dbReference type="SUPFAM" id="SSF55785">
    <property type="entry name" value="PYP-like sensor domain (PAS domain)"/>
    <property type="match status" value="3"/>
</dbReference>
<dbReference type="NCBIfam" id="TIGR00229">
    <property type="entry name" value="sensory_box"/>
    <property type="match status" value="3"/>
</dbReference>
<dbReference type="InterPro" id="IPR029787">
    <property type="entry name" value="Nucleotide_cyclase"/>
</dbReference>
<dbReference type="SMART" id="SM00091">
    <property type="entry name" value="PAS"/>
    <property type="match status" value="3"/>
</dbReference>
<dbReference type="Pfam" id="PF08448">
    <property type="entry name" value="PAS_4"/>
    <property type="match status" value="1"/>
</dbReference>
<dbReference type="NCBIfam" id="TIGR00254">
    <property type="entry name" value="GGDEF"/>
    <property type="match status" value="1"/>
</dbReference>
<evidence type="ECO:0000259" key="4">
    <source>
        <dbReference type="PROSITE" id="PS50887"/>
    </source>
</evidence>
<dbReference type="InterPro" id="IPR013655">
    <property type="entry name" value="PAS_fold_3"/>
</dbReference>
<protein>
    <recommendedName>
        <fullName evidence="7">Diguanylate phosphodiesterase</fullName>
    </recommendedName>
</protein>